<protein>
    <submittedName>
        <fullName evidence="1">WXG100 family type VII secretion target</fullName>
    </submittedName>
</protein>
<dbReference type="AlphaFoldDB" id="A0A542DZ60"/>
<proteinExistence type="predicted"/>
<dbReference type="RefSeq" id="WP_141847902.1">
    <property type="nucleotide sequence ID" value="NZ_VFMN01000001.1"/>
</dbReference>
<keyword evidence="2" id="KW-1185">Reference proteome</keyword>
<organism evidence="1 2">
    <name type="scientific">Lapillicoccus jejuensis</name>
    <dbReference type="NCBI Taxonomy" id="402171"/>
    <lineage>
        <taxon>Bacteria</taxon>
        <taxon>Bacillati</taxon>
        <taxon>Actinomycetota</taxon>
        <taxon>Actinomycetes</taxon>
        <taxon>Micrococcales</taxon>
        <taxon>Intrasporangiaceae</taxon>
        <taxon>Lapillicoccus</taxon>
    </lineage>
</organism>
<gene>
    <name evidence="1" type="ORF">FB458_1469</name>
</gene>
<dbReference type="Proteomes" id="UP000317893">
    <property type="component" value="Unassembled WGS sequence"/>
</dbReference>
<name>A0A542DZ60_9MICO</name>
<accession>A0A542DZ60</accession>
<dbReference type="Gene3D" id="1.10.287.1060">
    <property type="entry name" value="ESAT-6-like"/>
    <property type="match status" value="1"/>
</dbReference>
<reference evidence="1 2" key="1">
    <citation type="submission" date="2019-06" db="EMBL/GenBank/DDBJ databases">
        <title>Sequencing the genomes of 1000 actinobacteria strains.</title>
        <authorList>
            <person name="Klenk H.-P."/>
        </authorList>
    </citation>
    <scope>NUCLEOTIDE SEQUENCE [LARGE SCALE GENOMIC DNA]</scope>
    <source>
        <strain evidence="1 2">DSM 18607</strain>
    </source>
</reference>
<dbReference type="InterPro" id="IPR036689">
    <property type="entry name" value="ESAT-6-like_sf"/>
</dbReference>
<dbReference type="SUPFAM" id="SSF140453">
    <property type="entry name" value="EsxAB dimer-like"/>
    <property type="match status" value="1"/>
</dbReference>
<dbReference type="Pfam" id="PF06013">
    <property type="entry name" value="WXG100"/>
    <property type="match status" value="1"/>
</dbReference>
<evidence type="ECO:0000313" key="1">
    <source>
        <dbReference type="EMBL" id="TQJ08381.1"/>
    </source>
</evidence>
<evidence type="ECO:0000313" key="2">
    <source>
        <dbReference type="Proteomes" id="UP000317893"/>
    </source>
</evidence>
<comment type="caution">
    <text evidence="1">The sequence shown here is derived from an EMBL/GenBank/DDBJ whole genome shotgun (WGS) entry which is preliminary data.</text>
</comment>
<sequence length="91" mass="9604">MGVFAKGMDPAVIDASGDKFNQFKTELIDIANAVTSTVQTIHSNWEGTDASQFVSDWNGKKAQVTAAADTLGQLGQKLKSNAQQQQSTSAG</sequence>
<dbReference type="OrthoDB" id="5244663at2"/>
<dbReference type="InterPro" id="IPR010310">
    <property type="entry name" value="T7SS_ESAT-6-like"/>
</dbReference>
<dbReference type="EMBL" id="VFMN01000001">
    <property type="protein sequence ID" value="TQJ08381.1"/>
    <property type="molecule type" value="Genomic_DNA"/>
</dbReference>